<comment type="caution">
    <text evidence="1">The sequence shown here is derived from an EMBL/GenBank/DDBJ whole genome shotgun (WGS) entry which is preliminary data.</text>
</comment>
<dbReference type="AlphaFoldDB" id="A0A073HXJ6"/>
<organism evidence="1 2">
    <name type="scientific">Oxytricha trifallax</name>
    <dbReference type="NCBI Taxonomy" id="1172189"/>
    <lineage>
        <taxon>Eukaryota</taxon>
        <taxon>Sar</taxon>
        <taxon>Alveolata</taxon>
        <taxon>Ciliophora</taxon>
        <taxon>Intramacronucleata</taxon>
        <taxon>Spirotrichea</taxon>
        <taxon>Stichotrichia</taxon>
        <taxon>Sporadotrichida</taxon>
        <taxon>Oxytrichidae</taxon>
        <taxon>Oxytrichinae</taxon>
        <taxon>Oxytricha</taxon>
    </lineage>
</organism>
<gene>
    <name evidence="1" type="ORF">OXYTRIMIC_651</name>
</gene>
<protein>
    <submittedName>
        <fullName evidence="1">Uncharacterized protein</fullName>
    </submittedName>
</protein>
<dbReference type="EMBL" id="ARYC01005354">
    <property type="protein sequence ID" value="KEJ82743.1"/>
    <property type="molecule type" value="Genomic_DNA"/>
</dbReference>
<evidence type="ECO:0000313" key="1">
    <source>
        <dbReference type="EMBL" id="KEJ82743.1"/>
    </source>
</evidence>
<reference evidence="2" key="1">
    <citation type="journal article" date="2014" name="Cell">
        <title>The Architecture of a Scrambled Genome Reveals Massive Levels of Genomic Rearrangement during Development.</title>
        <authorList>
            <person name="Chen X."/>
            <person name="Bracht J.R."/>
            <person name="Goldman A.D."/>
            <person name="Dolzhenko E."/>
            <person name="Clay D.M."/>
            <person name="Swart E.C."/>
            <person name="Perlman D.H."/>
            <person name="Doak T.G."/>
            <person name="Stuart A."/>
            <person name="Amemiya C.T."/>
            <person name="Sebra R.P."/>
            <person name="Landweber L.F."/>
        </authorList>
    </citation>
    <scope>NUCLEOTIDE SEQUENCE [LARGE SCALE GENOMIC DNA]</scope>
    <source>
        <strain evidence="2">JRB310</strain>
    </source>
</reference>
<sequence>MGFRVSKRALARQIGNLRLGSSGGIKIKFMGQQNPIKLSKFNKELQKLGGKN</sequence>
<keyword evidence="2" id="KW-1185">Reference proteome</keyword>
<proteinExistence type="predicted"/>
<dbReference type="Proteomes" id="UP000053232">
    <property type="component" value="Unassembled WGS sequence"/>
</dbReference>
<accession>A0A073HXJ6</accession>
<evidence type="ECO:0000313" key="2">
    <source>
        <dbReference type="Proteomes" id="UP000053232"/>
    </source>
</evidence>
<name>A0A073HXJ6_9SPIT</name>